<keyword evidence="7 9" id="KW-0456">Lyase</keyword>
<dbReference type="InterPro" id="IPR018204">
    <property type="entry name" value="Trp_synthase_alpha_AS"/>
</dbReference>
<dbReference type="SUPFAM" id="SSF51366">
    <property type="entry name" value="Ribulose-phoshate binding barrel"/>
    <property type="match status" value="1"/>
</dbReference>
<comment type="caution">
    <text evidence="11">The sequence shown here is derived from an EMBL/GenBank/DDBJ whole genome shotgun (WGS) entry which is preliminary data.</text>
</comment>
<keyword evidence="4 9" id="KW-0028">Amino-acid biosynthesis</keyword>
<dbReference type="InterPro" id="IPR011060">
    <property type="entry name" value="RibuloseP-bd_barrel"/>
</dbReference>
<evidence type="ECO:0000256" key="9">
    <source>
        <dbReference type="HAMAP-Rule" id="MF_00131"/>
    </source>
</evidence>
<dbReference type="PANTHER" id="PTHR43406">
    <property type="entry name" value="TRYPTOPHAN SYNTHASE, ALPHA CHAIN"/>
    <property type="match status" value="1"/>
</dbReference>
<evidence type="ECO:0000256" key="8">
    <source>
        <dbReference type="ARBA" id="ARBA00049047"/>
    </source>
</evidence>
<evidence type="ECO:0000256" key="4">
    <source>
        <dbReference type="ARBA" id="ARBA00022605"/>
    </source>
</evidence>
<dbReference type="AlphaFoldDB" id="A0A2S5TCK0"/>
<keyword evidence="6 9" id="KW-0057">Aromatic amino acid biosynthesis</keyword>
<dbReference type="Proteomes" id="UP000238220">
    <property type="component" value="Unassembled WGS sequence"/>
</dbReference>
<dbReference type="RefSeq" id="WP_104231462.1">
    <property type="nucleotide sequence ID" value="NZ_PSNW01000010.1"/>
</dbReference>
<dbReference type="UniPathway" id="UPA00035">
    <property type="reaction ID" value="UER00044"/>
</dbReference>
<dbReference type="InterPro" id="IPR002028">
    <property type="entry name" value="Trp_synthase_suA"/>
</dbReference>
<dbReference type="HAMAP" id="MF_00131">
    <property type="entry name" value="Trp_synth_alpha"/>
    <property type="match status" value="1"/>
</dbReference>
<evidence type="ECO:0000256" key="1">
    <source>
        <dbReference type="ARBA" id="ARBA00003365"/>
    </source>
</evidence>
<gene>
    <name evidence="9" type="primary">trpA</name>
    <name evidence="11" type="ORF">C3942_16475</name>
</gene>
<proteinExistence type="inferred from homology"/>
<keyword evidence="5 9" id="KW-0822">Tryptophan biosynthesis</keyword>
<protein>
    <recommendedName>
        <fullName evidence="9">Tryptophan synthase alpha chain</fullName>
        <ecNumber evidence="9">4.2.1.20</ecNumber>
    </recommendedName>
</protein>
<evidence type="ECO:0000256" key="7">
    <source>
        <dbReference type="ARBA" id="ARBA00023239"/>
    </source>
</evidence>
<evidence type="ECO:0000313" key="11">
    <source>
        <dbReference type="EMBL" id="PPE72652.1"/>
    </source>
</evidence>
<dbReference type="PANTHER" id="PTHR43406:SF1">
    <property type="entry name" value="TRYPTOPHAN SYNTHASE ALPHA CHAIN, CHLOROPLASTIC"/>
    <property type="match status" value="1"/>
</dbReference>
<reference evidence="11 12" key="1">
    <citation type="submission" date="2018-02" db="EMBL/GenBank/DDBJ databases">
        <title>Genome sequencing of Solimonas sp. HR-BB.</title>
        <authorList>
            <person name="Lee Y."/>
            <person name="Jeon C.O."/>
        </authorList>
    </citation>
    <scope>NUCLEOTIDE SEQUENCE [LARGE SCALE GENOMIC DNA]</scope>
    <source>
        <strain evidence="11 12">HR-BB</strain>
    </source>
</reference>
<dbReference type="InterPro" id="IPR013785">
    <property type="entry name" value="Aldolase_TIM"/>
</dbReference>
<comment type="similarity">
    <text evidence="9 10">Belongs to the TrpA family.</text>
</comment>
<accession>A0A2S5TCK0</accession>
<sequence length="269" mass="28437">MSRIKETLERIRSQGRKALIPYITAGDPQPDATLGLMHALVKAGADVIELGVPFSDPMADGPVIQLACERALKHGTGLWDIIDMVAEFRKTDSATPVVLMGYLNPIEMRGVAAFAERAARAGVDGVLIVDLAVEEADGYVPALRSQGLDCIFLLAPTSPAERIQAVARQASGYLYYVSLKGVTGAASLDVASVAEKLQEIRRFTKLPLAVGFGIRDAASARAVGAVADAVVVGSALVAEIEKHQNEPSTLPGRLADKLAPLREALDKGN</sequence>
<feature type="active site" description="Proton acceptor" evidence="9">
    <location>
        <position position="60"/>
    </location>
</feature>
<dbReference type="EMBL" id="PSNW01000010">
    <property type="protein sequence ID" value="PPE72652.1"/>
    <property type="molecule type" value="Genomic_DNA"/>
</dbReference>
<comment type="subunit">
    <text evidence="3 9">Tetramer of two alpha and two beta chains.</text>
</comment>
<feature type="active site" description="Proton acceptor" evidence="9">
    <location>
        <position position="49"/>
    </location>
</feature>
<evidence type="ECO:0000256" key="2">
    <source>
        <dbReference type="ARBA" id="ARBA00004733"/>
    </source>
</evidence>
<keyword evidence="12" id="KW-1185">Reference proteome</keyword>
<evidence type="ECO:0000256" key="6">
    <source>
        <dbReference type="ARBA" id="ARBA00023141"/>
    </source>
</evidence>
<dbReference type="OrthoDB" id="9804578at2"/>
<dbReference type="GO" id="GO:0005829">
    <property type="term" value="C:cytosol"/>
    <property type="evidence" value="ECO:0007669"/>
    <property type="project" value="TreeGrafter"/>
</dbReference>
<evidence type="ECO:0000256" key="3">
    <source>
        <dbReference type="ARBA" id="ARBA00011270"/>
    </source>
</evidence>
<dbReference type="CDD" id="cd04724">
    <property type="entry name" value="Tryptophan_synthase_alpha"/>
    <property type="match status" value="1"/>
</dbReference>
<comment type="pathway">
    <text evidence="2 9">Amino-acid biosynthesis; L-tryptophan biosynthesis; L-tryptophan from chorismate: step 5/5.</text>
</comment>
<dbReference type="EC" id="4.2.1.20" evidence="9"/>
<name>A0A2S5TCK0_9GAMM</name>
<comment type="function">
    <text evidence="1 9">The alpha subunit is responsible for the aldol cleavage of indoleglycerol phosphate to indole and glyceraldehyde 3-phosphate.</text>
</comment>
<comment type="catalytic activity">
    <reaction evidence="8 9">
        <text>(1S,2R)-1-C-(indol-3-yl)glycerol 3-phosphate + L-serine = D-glyceraldehyde 3-phosphate + L-tryptophan + H2O</text>
        <dbReference type="Rhea" id="RHEA:10532"/>
        <dbReference type="ChEBI" id="CHEBI:15377"/>
        <dbReference type="ChEBI" id="CHEBI:33384"/>
        <dbReference type="ChEBI" id="CHEBI:57912"/>
        <dbReference type="ChEBI" id="CHEBI:58866"/>
        <dbReference type="ChEBI" id="CHEBI:59776"/>
        <dbReference type="EC" id="4.2.1.20"/>
    </reaction>
</comment>
<dbReference type="GO" id="GO:0004834">
    <property type="term" value="F:tryptophan synthase activity"/>
    <property type="evidence" value="ECO:0007669"/>
    <property type="project" value="UniProtKB-UniRule"/>
</dbReference>
<dbReference type="Gene3D" id="3.20.20.70">
    <property type="entry name" value="Aldolase class I"/>
    <property type="match status" value="1"/>
</dbReference>
<evidence type="ECO:0000313" key="12">
    <source>
        <dbReference type="Proteomes" id="UP000238220"/>
    </source>
</evidence>
<dbReference type="NCBIfam" id="TIGR00262">
    <property type="entry name" value="trpA"/>
    <property type="match status" value="1"/>
</dbReference>
<evidence type="ECO:0000256" key="10">
    <source>
        <dbReference type="RuleBase" id="RU003662"/>
    </source>
</evidence>
<dbReference type="PROSITE" id="PS00167">
    <property type="entry name" value="TRP_SYNTHASE_ALPHA"/>
    <property type="match status" value="1"/>
</dbReference>
<dbReference type="Pfam" id="PF00290">
    <property type="entry name" value="Trp_syntA"/>
    <property type="match status" value="1"/>
</dbReference>
<dbReference type="FunFam" id="3.20.20.70:FF:000037">
    <property type="entry name" value="Tryptophan synthase alpha chain"/>
    <property type="match status" value="1"/>
</dbReference>
<organism evidence="11 12">
    <name type="scientific">Solimonas fluminis</name>
    <dbReference type="NCBI Taxonomy" id="2086571"/>
    <lineage>
        <taxon>Bacteria</taxon>
        <taxon>Pseudomonadati</taxon>
        <taxon>Pseudomonadota</taxon>
        <taxon>Gammaproteobacteria</taxon>
        <taxon>Nevskiales</taxon>
        <taxon>Nevskiaceae</taxon>
        <taxon>Solimonas</taxon>
    </lineage>
</organism>
<evidence type="ECO:0000256" key="5">
    <source>
        <dbReference type="ARBA" id="ARBA00022822"/>
    </source>
</evidence>